<evidence type="ECO:0000256" key="1">
    <source>
        <dbReference type="SAM" id="MobiDB-lite"/>
    </source>
</evidence>
<evidence type="ECO:0000313" key="3">
    <source>
        <dbReference type="EMBL" id="PUU75884.1"/>
    </source>
</evidence>
<feature type="region of interest" description="Disordered" evidence="1">
    <location>
        <begin position="231"/>
        <end position="258"/>
    </location>
</feature>
<dbReference type="EMBL" id="NESQ01000210">
    <property type="protein sequence ID" value="PUU75884.1"/>
    <property type="molecule type" value="Genomic_DNA"/>
</dbReference>
<dbReference type="InterPro" id="IPR011043">
    <property type="entry name" value="Gal_Oxase/kelch_b-propeller"/>
</dbReference>
<dbReference type="SUPFAM" id="SSF50965">
    <property type="entry name" value="Galactose oxidase, central domain"/>
    <property type="match status" value="1"/>
</dbReference>
<feature type="transmembrane region" description="Helical" evidence="2">
    <location>
        <begin position="159"/>
        <end position="179"/>
    </location>
</feature>
<dbReference type="OrthoDB" id="10251809at2759"/>
<reference evidence="3 4" key="1">
    <citation type="submission" date="2017-04" db="EMBL/GenBank/DDBJ databases">
        <title>Draft genome sequence of Tuber borchii Vittad., a whitish edible truffle.</title>
        <authorList>
            <consortium name="DOE Joint Genome Institute"/>
            <person name="Murat C."/>
            <person name="Kuo A."/>
            <person name="Barry K.W."/>
            <person name="Clum A."/>
            <person name="Dockter R.B."/>
            <person name="Fauchery L."/>
            <person name="Iotti M."/>
            <person name="Kohler A."/>
            <person name="Labutti K."/>
            <person name="Lindquist E.A."/>
            <person name="Lipzen A."/>
            <person name="Ohm R.A."/>
            <person name="Wang M."/>
            <person name="Grigoriev I.V."/>
            <person name="Zambonelli A."/>
            <person name="Martin F.M."/>
        </authorList>
    </citation>
    <scope>NUCLEOTIDE SEQUENCE [LARGE SCALE GENOMIC DNA]</scope>
    <source>
        <strain evidence="3 4">Tbo3840</strain>
    </source>
</reference>
<evidence type="ECO:0000256" key="2">
    <source>
        <dbReference type="SAM" id="Phobius"/>
    </source>
</evidence>
<keyword evidence="2" id="KW-1133">Transmembrane helix</keyword>
<gene>
    <name evidence="3" type="ORF">B9Z19DRAFT_1089416</name>
</gene>
<feature type="region of interest" description="Disordered" evidence="1">
    <location>
        <begin position="272"/>
        <end position="310"/>
    </location>
</feature>
<organism evidence="3 4">
    <name type="scientific">Tuber borchii</name>
    <name type="common">White truffle</name>
    <dbReference type="NCBI Taxonomy" id="42251"/>
    <lineage>
        <taxon>Eukaryota</taxon>
        <taxon>Fungi</taxon>
        <taxon>Dikarya</taxon>
        <taxon>Ascomycota</taxon>
        <taxon>Pezizomycotina</taxon>
        <taxon>Pezizomycetes</taxon>
        <taxon>Pezizales</taxon>
        <taxon>Tuberaceae</taxon>
        <taxon>Tuber</taxon>
    </lineage>
</organism>
<dbReference type="STRING" id="42251.A0A2T6ZKE7"/>
<name>A0A2T6ZKE7_TUBBO</name>
<accession>A0A2T6ZKE7</accession>
<evidence type="ECO:0000313" key="4">
    <source>
        <dbReference type="Proteomes" id="UP000244722"/>
    </source>
</evidence>
<dbReference type="AlphaFoldDB" id="A0A2T6ZKE7"/>
<dbReference type="Gene3D" id="2.120.10.80">
    <property type="entry name" value="Kelch-type beta propeller"/>
    <property type="match status" value="1"/>
</dbReference>
<comment type="caution">
    <text evidence="3">The sequence shown here is derived from an EMBL/GenBank/DDBJ whole genome shotgun (WGS) entry which is preliminary data.</text>
</comment>
<sequence>MYGGWDGVKAYDDVYILSLPSFEWINAFSGVGDREAHTCHVVGNRMMVTIGGYGAKSGVPGPCDWEPNGVALFDMVNMTWGNVFNPGSEKYNISSLISSRIGGNETGASTIKSPKSNWAPGLEAVFDQQLLLPPGPTNRTNTATVSPQPSSSTPLSKQAIIGISIGSTIFLLFATFAGIQTYRIRRAGANRLRLEAIHTAELEPTTRMPLNAFQELLGSLGKGKNRAALELPGSVPVHTRDRDSNGNPFELPAGGENDRSSLASMLEEVGIAVPGPSHRGSVRASSSKGGGGGSTRQGTNRNSMASVEVHEKIEMNWI</sequence>
<keyword evidence="4" id="KW-1185">Reference proteome</keyword>
<proteinExistence type="predicted"/>
<dbReference type="InterPro" id="IPR015915">
    <property type="entry name" value="Kelch-typ_b-propeller"/>
</dbReference>
<keyword evidence="2" id="KW-0472">Membrane</keyword>
<protein>
    <submittedName>
        <fullName evidence="3">Uncharacterized protein</fullName>
    </submittedName>
</protein>
<keyword evidence="2" id="KW-0812">Transmembrane</keyword>
<dbReference type="Proteomes" id="UP000244722">
    <property type="component" value="Unassembled WGS sequence"/>
</dbReference>